<accession>A0ABD3DTR8</accession>
<dbReference type="EMBL" id="JAVIJP010000015">
    <property type="protein sequence ID" value="KAL3644260.1"/>
    <property type="molecule type" value="Genomic_DNA"/>
</dbReference>
<dbReference type="Proteomes" id="UP001632038">
    <property type="component" value="Unassembled WGS sequence"/>
</dbReference>
<keyword evidence="2" id="KW-1185">Reference proteome</keyword>
<gene>
    <name evidence="1" type="ORF">CASFOL_012192</name>
</gene>
<proteinExistence type="predicted"/>
<sequence>MSKYYTPECTFEYTPFLNQEFKSLEAGIDRVLS</sequence>
<organism evidence="1 2">
    <name type="scientific">Castilleja foliolosa</name>
    <dbReference type="NCBI Taxonomy" id="1961234"/>
    <lineage>
        <taxon>Eukaryota</taxon>
        <taxon>Viridiplantae</taxon>
        <taxon>Streptophyta</taxon>
        <taxon>Embryophyta</taxon>
        <taxon>Tracheophyta</taxon>
        <taxon>Spermatophyta</taxon>
        <taxon>Magnoliopsida</taxon>
        <taxon>eudicotyledons</taxon>
        <taxon>Gunneridae</taxon>
        <taxon>Pentapetalae</taxon>
        <taxon>asterids</taxon>
        <taxon>lamiids</taxon>
        <taxon>Lamiales</taxon>
        <taxon>Orobanchaceae</taxon>
        <taxon>Pedicularideae</taxon>
        <taxon>Castillejinae</taxon>
        <taxon>Castilleja</taxon>
    </lineage>
</organism>
<comment type="caution">
    <text evidence="1">The sequence shown here is derived from an EMBL/GenBank/DDBJ whole genome shotgun (WGS) entry which is preliminary data.</text>
</comment>
<name>A0ABD3DTR8_9LAMI</name>
<dbReference type="AlphaFoldDB" id="A0ABD3DTR8"/>
<protein>
    <submittedName>
        <fullName evidence="1">Uncharacterized protein</fullName>
    </submittedName>
</protein>
<reference evidence="2" key="1">
    <citation type="journal article" date="2024" name="IScience">
        <title>Strigolactones Initiate the Formation of Haustorium-like Structures in Castilleja.</title>
        <authorList>
            <person name="Buerger M."/>
            <person name="Peterson D."/>
            <person name="Chory J."/>
        </authorList>
    </citation>
    <scope>NUCLEOTIDE SEQUENCE [LARGE SCALE GENOMIC DNA]</scope>
</reference>
<evidence type="ECO:0000313" key="1">
    <source>
        <dbReference type="EMBL" id="KAL3644260.1"/>
    </source>
</evidence>
<evidence type="ECO:0000313" key="2">
    <source>
        <dbReference type="Proteomes" id="UP001632038"/>
    </source>
</evidence>